<name>A0AB39PTH4_9ACTN</name>
<dbReference type="GO" id="GO:0000160">
    <property type="term" value="P:phosphorelay signal transduction system"/>
    <property type="evidence" value="ECO:0007669"/>
    <property type="project" value="UniProtKB-KW"/>
</dbReference>
<dbReference type="Gene3D" id="1.25.40.10">
    <property type="entry name" value="Tetratricopeptide repeat domain"/>
    <property type="match status" value="2"/>
</dbReference>
<evidence type="ECO:0000256" key="6">
    <source>
        <dbReference type="PROSITE-ProRule" id="PRU01091"/>
    </source>
</evidence>
<keyword evidence="4" id="KW-0902">Two-component regulatory system</keyword>
<evidence type="ECO:0000313" key="9">
    <source>
        <dbReference type="EMBL" id="XDQ34273.1"/>
    </source>
</evidence>
<dbReference type="InterPro" id="IPR027417">
    <property type="entry name" value="P-loop_NTPase"/>
</dbReference>
<dbReference type="GO" id="GO:0003677">
    <property type="term" value="F:DNA binding"/>
    <property type="evidence" value="ECO:0007669"/>
    <property type="project" value="UniProtKB-UniRule"/>
</dbReference>
<dbReference type="InterPro" id="IPR036388">
    <property type="entry name" value="WH-like_DNA-bd_sf"/>
</dbReference>
<dbReference type="AlphaFoldDB" id="A0AB39PTH4"/>
<dbReference type="FunFam" id="3.40.50.300:FF:001666">
    <property type="entry name" value="LuxR family transcriptional regulator"/>
    <property type="match status" value="1"/>
</dbReference>
<evidence type="ECO:0000256" key="2">
    <source>
        <dbReference type="ARBA" id="ARBA00022741"/>
    </source>
</evidence>
<dbReference type="PANTHER" id="PTHR47691">
    <property type="entry name" value="REGULATOR-RELATED"/>
    <property type="match status" value="1"/>
</dbReference>
<evidence type="ECO:0000256" key="5">
    <source>
        <dbReference type="ARBA" id="ARBA00023125"/>
    </source>
</evidence>
<keyword evidence="2" id="KW-0547">Nucleotide-binding</keyword>
<evidence type="ECO:0000256" key="3">
    <source>
        <dbReference type="ARBA" id="ARBA00022840"/>
    </source>
</evidence>
<dbReference type="SUPFAM" id="SSF52540">
    <property type="entry name" value="P-loop containing nucleoside triphosphate hydrolases"/>
    <property type="match status" value="1"/>
</dbReference>
<feature type="DNA-binding region" description="OmpR/PhoB-type" evidence="6">
    <location>
        <begin position="1"/>
        <end position="115"/>
    </location>
</feature>
<dbReference type="RefSeq" id="WP_369168868.1">
    <property type="nucleotide sequence ID" value="NZ_CP163439.1"/>
</dbReference>
<dbReference type="InterPro" id="IPR005158">
    <property type="entry name" value="BTAD"/>
</dbReference>
<feature type="compositionally biased region" description="Low complexity" evidence="7">
    <location>
        <begin position="291"/>
        <end position="309"/>
    </location>
</feature>
<dbReference type="Pfam" id="PF25872">
    <property type="entry name" value="HTH_77"/>
    <property type="match status" value="1"/>
</dbReference>
<feature type="region of interest" description="Disordered" evidence="7">
    <location>
        <begin position="227"/>
        <end position="350"/>
    </location>
</feature>
<dbReference type="PROSITE" id="PS51755">
    <property type="entry name" value="OMPR_PHOB"/>
    <property type="match status" value="1"/>
</dbReference>
<dbReference type="SUPFAM" id="SSF46894">
    <property type="entry name" value="C-terminal effector domain of the bipartite response regulators"/>
    <property type="match status" value="1"/>
</dbReference>
<gene>
    <name evidence="9" type="ORF">AB5J49_13525</name>
</gene>
<evidence type="ECO:0000256" key="1">
    <source>
        <dbReference type="ARBA" id="ARBA00005820"/>
    </source>
</evidence>
<evidence type="ECO:0000256" key="4">
    <source>
        <dbReference type="ARBA" id="ARBA00023012"/>
    </source>
</evidence>
<feature type="compositionally biased region" description="Low complexity" evidence="7">
    <location>
        <begin position="327"/>
        <end position="338"/>
    </location>
</feature>
<accession>A0AB39PTH4</accession>
<reference evidence="9" key="1">
    <citation type="submission" date="2024-07" db="EMBL/GenBank/DDBJ databases">
        <authorList>
            <person name="Yu S.T."/>
        </authorList>
    </citation>
    <scope>NUCLEOTIDE SEQUENCE</scope>
    <source>
        <strain evidence="9">R28</strain>
    </source>
</reference>
<feature type="domain" description="OmpR/PhoB-type" evidence="8">
    <location>
        <begin position="1"/>
        <end position="115"/>
    </location>
</feature>
<organism evidence="9">
    <name type="scientific">Streptomyces sp. R28</name>
    <dbReference type="NCBI Taxonomy" id="3238628"/>
    <lineage>
        <taxon>Bacteria</taxon>
        <taxon>Bacillati</taxon>
        <taxon>Actinomycetota</taxon>
        <taxon>Actinomycetes</taxon>
        <taxon>Kitasatosporales</taxon>
        <taxon>Streptomycetaceae</taxon>
        <taxon>Streptomyces</taxon>
    </lineage>
</organism>
<dbReference type="SMART" id="SM00862">
    <property type="entry name" value="Trans_reg_C"/>
    <property type="match status" value="1"/>
</dbReference>
<protein>
    <submittedName>
        <fullName evidence="9">BTAD domain-containing putative transcriptional regulator</fullName>
    </submittedName>
</protein>
<dbReference type="InterPro" id="IPR058852">
    <property type="entry name" value="HTH_77"/>
</dbReference>
<dbReference type="PANTHER" id="PTHR47691:SF3">
    <property type="entry name" value="HTH-TYPE TRANSCRIPTIONAL REGULATOR RV0890C-RELATED"/>
    <property type="match status" value="1"/>
</dbReference>
<dbReference type="InterPro" id="IPR016032">
    <property type="entry name" value="Sig_transdc_resp-reg_C-effctor"/>
</dbReference>
<comment type="similarity">
    <text evidence="1">Belongs to the AfsR/DnrI/RedD regulatory family.</text>
</comment>
<dbReference type="InterPro" id="IPR001867">
    <property type="entry name" value="OmpR/PhoB-type_DNA-bd"/>
</dbReference>
<sequence>MDPVRYRILGTTQVLRPDGTPVPVGGARLRALLTVLALRGGRTVPASLLVDEVWDGDPPVDATGALQALVGRLRRALGAGAIVSSEGGYSLAAAPDDIDLHRFERLAGEGMRALADGDPAKAAVVLDDALALWHGPALADLPDRTAEAARQETRRLDALRARHSAALALGHAEASLPELTALCDTHPLDEPLQALRLRALRDAGRTAEALAAYEDVRRLLADRLGSDPGPELRSLHGELLHPAERTHAAGTDPRRGRDGFGSPHGAIRTTPGSRESRPPGTADAEADAGERAPGSRTGPGAPARPAAHPLPAPDCARTDPAAESPGTSRPTATASTLTSPPPPPPPTGNLRARLTSFVGRKPDIEAIRGDLATARLVTLLGPGGAGKTRLSQEAAERARDGAPDGVWLAELAPVDDPEAVPEAVLTAVGARETVLYGAGAEAMRAGSDRYDDPFERLAEHCGKRRMLLILDNCEHVVEAAARLVAELLARCPQLTVLATSREPLGVPGELLRPVDPLPEPFALRLLADRGAAARPGFRVADDPEACAEICRRLDGLPLAIELAAARLRMLTPRQIADRLDDRFRLLTSGSRTVLPRQQTLRAVVDWSWELLDEGEREVLRRLSVFAGGCDLAAAEAVCGPVALEALGSLVDKSLVVAAPSTDGAMRYRLLETVAEYAGERLDESGRRGEAERAHLTYYRELARTTDPLLRGPGQLAAIERLEREYENLRVALRHAVAERDEQEGLCLVLSLAWFWQMRDLRIEARNWSREVQSLGPDPFAGPARRAEPVWERCTDTPPPWTGELLAEARRGNHLVHLACMDTELDAWQTPQAKAKLHAIAETYEPGMPQTCRSPGSLWFFAIMLSGDMDRVRHVLDATVETSRNTSGYDWELAASLQWRANLFANRSDWAGDASRDADESLRIYERLGDLWGTAEALSARGEAHERKGEWESAAGAYEAAIERAERLGARAQVAVLRARLGSTLLEVGQGEDGENLLREVVAQQDGSRNGALPAARMFIAIRCGMTGRIPQAREQLRLLREEFSIAHFVIFDAYILGTEAWLEVADGCYEEGLDKARRALAMATDPLSQAVAPYMRTMYLHIAATSLAAVEDGTRARDGARCVGTGDALLPSGHAPSSIEREVRAGAERALRAVLGDAAYESAYAEGGALSSEEAAALI</sequence>
<dbReference type="CDD" id="cd15831">
    <property type="entry name" value="BTAD"/>
    <property type="match status" value="1"/>
</dbReference>
<dbReference type="Pfam" id="PF03704">
    <property type="entry name" value="BTAD"/>
    <property type="match status" value="1"/>
</dbReference>
<dbReference type="PRINTS" id="PR00364">
    <property type="entry name" value="DISEASERSIST"/>
</dbReference>
<keyword evidence="3" id="KW-0067">ATP-binding</keyword>
<dbReference type="EMBL" id="CP163439">
    <property type="protein sequence ID" value="XDQ34273.1"/>
    <property type="molecule type" value="Genomic_DNA"/>
</dbReference>
<dbReference type="GO" id="GO:0006355">
    <property type="term" value="P:regulation of DNA-templated transcription"/>
    <property type="evidence" value="ECO:0007669"/>
    <property type="project" value="InterPro"/>
</dbReference>
<keyword evidence="5 6" id="KW-0238">DNA-binding</keyword>
<dbReference type="InterPro" id="IPR011990">
    <property type="entry name" value="TPR-like_helical_dom_sf"/>
</dbReference>
<evidence type="ECO:0000256" key="7">
    <source>
        <dbReference type="SAM" id="MobiDB-lite"/>
    </source>
</evidence>
<feature type="compositionally biased region" description="Basic and acidic residues" evidence="7">
    <location>
        <begin position="233"/>
        <end position="258"/>
    </location>
</feature>
<dbReference type="GO" id="GO:0005524">
    <property type="term" value="F:ATP binding"/>
    <property type="evidence" value="ECO:0007669"/>
    <property type="project" value="UniProtKB-KW"/>
</dbReference>
<proteinExistence type="inferred from homology"/>
<dbReference type="Gene3D" id="3.40.50.300">
    <property type="entry name" value="P-loop containing nucleotide triphosphate hydrolases"/>
    <property type="match status" value="1"/>
</dbReference>
<dbReference type="Gene3D" id="1.10.10.10">
    <property type="entry name" value="Winged helix-like DNA-binding domain superfamily/Winged helix DNA-binding domain"/>
    <property type="match status" value="1"/>
</dbReference>
<dbReference type="SUPFAM" id="SSF48452">
    <property type="entry name" value="TPR-like"/>
    <property type="match status" value="2"/>
</dbReference>
<dbReference type="SMART" id="SM01043">
    <property type="entry name" value="BTAD"/>
    <property type="match status" value="1"/>
</dbReference>
<evidence type="ECO:0000259" key="8">
    <source>
        <dbReference type="PROSITE" id="PS51755"/>
    </source>
</evidence>